<evidence type="ECO:0000256" key="3">
    <source>
        <dbReference type="ARBA" id="ARBA00023125"/>
    </source>
</evidence>
<dbReference type="Pfam" id="PF04545">
    <property type="entry name" value="Sigma70_r4"/>
    <property type="match status" value="1"/>
</dbReference>
<dbReference type="InterPro" id="IPR007630">
    <property type="entry name" value="RNA_pol_sigma70_r4"/>
</dbReference>
<dbReference type="Gene3D" id="1.10.10.10">
    <property type="entry name" value="Winged helix-like DNA-binding domain superfamily/Winged helix DNA-binding domain"/>
    <property type="match status" value="1"/>
</dbReference>
<dbReference type="PANTHER" id="PTHR30385:SF4">
    <property type="entry name" value="RNA POLYMERASE SIGMA-E FACTOR"/>
    <property type="match status" value="1"/>
</dbReference>
<sequence length="147" mass="16946">MTARPSLTSPLRPVKAIDRFDLGRGLPFAGFAVPTVIGEIRRHFRDTTWEVRVPRRVQELYRDLAETTEDLTVELRHMPSTAQLAAVDSRMRLRQRLAELSPRDRRIIALRFDDELTQTQIATEPGMSQMHISRLLTRSLDQLRQAA</sequence>
<feature type="domain" description="RNA polymerase sigma-70 region 4" evidence="5">
    <location>
        <begin position="97"/>
        <end position="145"/>
    </location>
</feature>
<dbReference type="SUPFAM" id="SSF88659">
    <property type="entry name" value="Sigma3 and sigma4 domains of RNA polymerase sigma factors"/>
    <property type="match status" value="2"/>
</dbReference>
<dbReference type="PANTHER" id="PTHR30385">
    <property type="entry name" value="SIGMA FACTOR F FLAGELLAR"/>
    <property type="match status" value="1"/>
</dbReference>
<keyword evidence="7" id="KW-1185">Reference proteome</keyword>
<dbReference type="InterPro" id="IPR036388">
    <property type="entry name" value="WH-like_DNA-bd_sf"/>
</dbReference>
<evidence type="ECO:0000313" key="6">
    <source>
        <dbReference type="EMBL" id="GIG14722.1"/>
    </source>
</evidence>
<dbReference type="Gene3D" id="1.20.140.160">
    <property type="match status" value="1"/>
</dbReference>
<evidence type="ECO:0000256" key="2">
    <source>
        <dbReference type="ARBA" id="ARBA00023082"/>
    </source>
</evidence>
<keyword evidence="3" id="KW-0238">DNA-binding</keyword>
<keyword evidence="2" id="KW-0731">Sigma factor</keyword>
<evidence type="ECO:0000259" key="5">
    <source>
        <dbReference type="Pfam" id="PF04545"/>
    </source>
</evidence>
<dbReference type="NCBIfam" id="TIGR02937">
    <property type="entry name" value="sigma70-ECF"/>
    <property type="match status" value="1"/>
</dbReference>
<dbReference type="AlphaFoldDB" id="A0A8J3L985"/>
<evidence type="ECO:0000256" key="4">
    <source>
        <dbReference type="ARBA" id="ARBA00023163"/>
    </source>
</evidence>
<organism evidence="6 7">
    <name type="scientific">Catellatospora methionotrophica</name>
    <dbReference type="NCBI Taxonomy" id="121620"/>
    <lineage>
        <taxon>Bacteria</taxon>
        <taxon>Bacillati</taxon>
        <taxon>Actinomycetota</taxon>
        <taxon>Actinomycetes</taxon>
        <taxon>Micromonosporales</taxon>
        <taxon>Micromonosporaceae</taxon>
        <taxon>Catellatospora</taxon>
    </lineage>
</organism>
<proteinExistence type="predicted"/>
<dbReference type="GO" id="GO:0006352">
    <property type="term" value="P:DNA-templated transcription initiation"/>
    <property type="evidence" value="ECO:0007669"/>
    <property type="project" value="InterPro"/>
</dbReference>
<dbReference type="CDD" id="cd06171">
    <property type="entry name" value="Sigma70_r4"/>
    <property type="match status" value="1"/>
</dbReference>
<accession>A0A8J3L985</accession>
<dbReference type="RefSeq" id="WP_166378201.1">
    <property type="nucleotide sequence ID" value="NZ_BAAATT010000007.1"/>
</dbReference>
<keyword evidence="1" id="KW-0805">Transcription regulation</keyword>
<dbReference type="GO" id="GO:0003677">
    <property type="term" value="F:DNA binding"/>
    <property type="evidence" value="ECO:0007669"/>
    <property type="project" value="UniProtKB-KW"/>
</dbReference>
<dbReference type="GO" id="GO:0016987">
    <property type="term" value="F:sigma factor activity"/>
    <property type="evidence" value="ECO:0007669"/>
    <property type="project" value="UniProtKB-KW"/>
</dbReference>
<dbReference type="SUPFAM" id="SSF88946">
    <property type="entry name" value="Sigma2 domain of RNA polymerase sigma factors"/>
    <property type="match status" value="1"/>
</dbReference>
<dbReference type="EMBL" id="BONJ01000016">
    <property type="protein sequence ID" value="GIG14722.1"/>
    <property type="molecule type" value="Genomic_DNA"/>
</dbReference>
<reference evidence="6" key="1">
    <citation type="submission" date="2021-01" db="EMBL/GenBank/DDBJ databases">
        <title>Whole genome shotgun sequence of Catellatospora methionotrophica NBRC 14553.</title>
        <authorList>
            <person name="Komaki H."/>
            <person name="Tamura T."/>
        </authorList>
    </citation>
    <scope>NUCLEOTIDE SEQUENCE</scope>
    <source>
        <strain evidence="6">NBRC 14553</strain>
    </source>
</reference>
<evidence type="ECO:0000313" key="7">
    <source>
        <dbReference type="Proteomes" id="UP000660339"/>
    </source>
</evidence>
<protein>
    <recommendedName>
        <fullName evidence="5">RNA polymerase sigma-70 region 4 domain-containing protein</fullName>
    </recommendedName>
</protein>
<keyword evidence="4" id="KW-0804">Transcription</keyword>
<gene>
    <name evidence="6" type="ORF">Cme02nite_30540</name>
</gene>
<dbReference type="Proteomes" id="UP000660339">
    <property type="component" value="Unassembled WGS sequence"/>
</dbReference>
<dbReference type="InterPro" id="IPR014284">
    <property type="entry name" value="RNA_pol_sigma-70_dom"/>
</dbReference>
<name>A0A8J3L985_9ACTN</name>
<dbReference type="InterPro" id="IPR013325">
    <property type="entry name" value="RNA_pol_sigma_r2"/>
</dbReference>
<dbReference type="InterPro" id="IPR013324">
    <property type="entry name" value="RNA_pol_sigma_r3/r4-like"/>
</dbReference>
<comment type="caution">
    <text evidence="6">The sequence shown here is derived from an EMBL/GenBank/DDBJ whole genome shotgun (WGS) entry which is preliminary data.</text>
</comment>
<evidence type="ECO:0000256" key="1">
    <source>
        <dbReference type="ARBA" id="ARBA00023015"/>
    </source>
</evidence>